<keyword evidence="3" id="KW-0813">Transport</keyword>
<dbReference type="HOGENOM" id="CLU_156759_0_0_1"/>
<dbReference type="Proteomes" id="UP000682892">
    <property type="component" value="Unassembled WGS sequence"/>
</dbReference>
<comment type="similarity">
    <text evidence="2">Belongs to the ATPase F chain family.</text>
</comment>
<evidence type="ECO:0000256" key="2">
    <source>
        <dbReference type="ARBA" id="ARBA00005895"/>
    </source>
</evidence>
<evidence type="ECO:0000313" key="12">
    <source>
        <dbReference type="Proteomes" id="UP000682892"/>
    </source>
</evidence>
<protein>
    <submittedName>
        <fullName evidence="11">AAEL014681-PA</fullName>
    </submittedName>
</protein>
<keyword evidence="10" id="KW-1133">Transmembrane helix</keyword>
<gene>
    <name evidence="11" type="ORF">AaeL_AAEL014681</name>
</gene>
<dbReference type="GO" id="GO:0031966">
    <property type="term" value="C:mitochondrial membrane"/>
    <property type="evidence" value="ECO:0007669"/>
    <property type="project" value="UniProtKB-SubCell"/>
</dbReference>
<dbReference type="InterPro" id="IPR019344">
    <property type="entry name" value="F1F0-ATPsyn_F_prd"/>
</dbReference>
<keyword evidence="10" id="KW-0812">Transmembrane</keyword>
<evidence type="ECO:0000313" key="11">
    <source>
        <dbReference type="EMBL" id="EAT33066.1"/>
    </source>
</evidence>
<reference evidence="11" key="1">
    <citation type="submission" date="2005-10" db="EMBL/GenBank/DDBJ databases">
        <authorList>
            <person name="Loftus B.J."/>
            <person name="Nene V.M."/>
            <person name="Hannick L.I."/>
            <person name="Bidwell S."/>
            <person name="Haas B."/>
            <person name="Amedeo P."/>
            <person name="Orvis J."/>
            <person name="Wortman J.R."/>
            <person name="White O.R."/>
            <person name="Salzberg S."/>
            <person name="Shumway M."/>
            <person name="Koo H."/>
            <person name="Zhao Y."/>
            <person name="Holmes M."/>
            <person name="Miller J."/>
            <person name="Schatz M."/>
            <person name="Pop M."/>
            <person name="Pai G."/>
            <person name="Utterback T."/>
            <person name="Rogers Y.-H."/>
            <person name="Kravitz S."/>
            <person name="Fraser C.M."/>
        </authorList>
    </citation>
    <scope>NUCLEOTIDE SEQUENCE</scope>
    <source>
        <strain evidence="11">Liverpool</strain>
    </source>
</reference>
<dbReference type="GO" id="GO:0046933">
    <property type="term" value="F:proton-transporting ATP synthase activity, rotational mechanism"/>
    <property type="evidence" value="ECO:0007669"/>
    <property type="project" value="TreeGrafter"/>
</dbReference>
<name>Q16FP9_AEDAE</name>
<proteinExistence type="inferred from homology"/>
<dbReference type="PaxDb" id="7159-AAEL014681-PA"/>
<keyword evidence="6" id="KW-0406">Ion transport</keyword>
<keyword evidence="7" id="KW-0496">Mitochondrion</keyword>
<evidence type="ECO:0000256" key="5">
    <source>
        <dbReference type="ARBA" id="ARBA00022781"/>
    </source>
</evidence>
<dbReference type="Pfam" id="PF10206">
    <property type="entry name" value="WRW"/>
    <property type="match status" value="1"/>
</dbReference>
<keyword evidence="5" id="KW-0375">Hydrogen ion transport</keyword>
<dbReference type="STRING" id="7159.Q16FP9"/>
<comment type="subcellular location">
    <subcellularLocation>
        <location evidence="1">Mitochondrion membrane</location>
    </subcellularLocation>
</comment>
<feature type="transmembrane region" description="Helical" evidence="10">
    <location>
        <begin position="73"/>
        <end position="92"/>
    </location>
</feature>
<sequence length="106" mass="12428">MAFGDYPAEYNLKIHGPYNPVRYYGKPDTPLGQVKLIELGAWFGHRDKNPAAAGAVSHAFWRWQHKYWKPKRMGIAPFFQAIVGGMVFFYAMNCGKRKHYRNYKYH</sequence>
<evidence type="ECO:0000256" key="4">
    <source>
        <dbReference type="ARBA" id="ARBA00022547"/>
    </source>
</evidence>
<reference evidence="11" key="2">
    <citation type="journal article" date="2007" name="Science">
        <title>Genome sequence of Aedes aegypti, a major arbovirus vector.</title>
        <authorList>
            <person name="Nene V."/>
            <person name="Wortman J.R."/>
            <person name="Lawson D."/>
            <person name="Haas B."/>
            <person name="Kodira C."/>
            <person name="Tu Z.J."/>
            <person name="Loftus B."/>
            <person name="Xi Z."/>
            <person name="Megy K."/>
            <person name="Grabherr M."/>
            <person name="Ren Q."/>
            <person name="Zdobnov E.M."/>
            <person name="Lobo N.F."/>
            <person name="Campbell K.S."/>
            <person name="Brown S.E."/>
            <person name="Bonaldo M.F."/>
            <person name="Zhu J."/>
            <person name="Sinkins S.P."/>
            <person name="Hogenkamp D.G."/>
            <person name="Amedeo P."/>
            <person name="Arensburger P."/>
            <person name="Atkinson P.W."/>
            <person name="Bidwell S."/>
            <person name="Biedler J."/>
            <person name="Birney E."/>
            <person name="Bruggner R.V."/>
            <person name="Costas J."/>
            <person name="Coy M.R."/>
            <person name="Crabtree J."/>
            <person name="Crawford M."/>
            <person name="Debruyn B."/>
            <person name="Decaprio D."/>
            <person name="Eiglmeier K."/>
            <person name="Eisenstadt E."/>
            <person name="El-Dorry H."/>
            <person name="Gelbart W.M."/>
            <person name="Gomes S.L."/>
            <person name="Hammond M."/>
            <person name="Hannick L.I."/>
            <person name="Hogan J.R."/>
            <person name="Holmes M.H."/>
            <person name="Jaffe D."/>
            <person name="Johnston J.S."/>
            <person name="Kennedy R.C."/>
            <person name="Koo H."/>
            <person name="Kravitz S."/>
            <person name="Kriventseva E.V."/>
            <person name="Kulp D."/>
            <person name="Labutti K."/>
            <person name="Lee E."/>
            <person name="Li S."/>
            <person name="Lovin D.D."/>
            <person name="Mao C."/>
            <person name="Mauceli E."/>
            <person name="Menck C.F."/>
            <person name="Miller J.R."/>
            <person name="Montgomery P."/>
            <person name="Mori A."/>
            <person name="Nascimento A.L."/>
            <person name="Naveira H.F."/>
            <person name="Nusbaum C."/>
            <person name="O'leary S."/>
            <person name="Orvis J."/>
            <person name="Pertea M."/>
            <person name="Quesneville H."/>
            <person name="Reidenbach K.R."/>
            <person name="Rogers Y.H."/>
            <person name="Roth C.W."/>
            <person name="Schneider J.R."/>
            <person name="Schatz M."/>
            <person name="Shumway M."/>
            <person name="Stanke M."/>
            <person name="Stinson E.O."/>
            <person name="Tubio J.M."/>
            <person name="Vanzee J.P."/>
            <person name="Verjovski-Almeida S."/>
            <person name="Werner D."/>
            <person name="White O."/>
            <person name="Wyder S."/>
            <person name="Zeng Q."/>
            <person name="Zhao Q."/>
            <person name="Zhao Y."/>
            <person name="Hill C.A."/>
            <person name="Raikhel A.S."/>
            <person name="Soares M.B."/>
            <person name="Knudson D.L."/>
            <person name="Lee N.H."/>
            <person name="Galagan J."/>
            <person name="Salzberg S.L."/>
            <person name="Paulsen I.T."/>
            <person name="Dimopoulos G."/>
            <person name="Collins F.H."/>
            <person name="Birren B."/>
            <person name="Fraser-Liggett C.M."/>
            <person name="Severson D.W."/>
        </authorList>
    </citation>
    <scope>NUCLEOTIDE SEQUENCE [LARGE SCALE GENOMIC DNA]</scope>
    <source>
        <strain evidence="11">Liverpool</strain>
    </source>
</reference>
<feature type="non-terminal residue" evidence="11">
    <location>
        <position position="106"/>
    </location>
</feature>
<evidence type="ECO:0000256" key="6">
    <source>
        <dbReference type="ARBA" id="ARBA00023065"/>
    </source>
</evidence>
<dbReference type="GO" id="GO:0045259">
    <property type="term" value="C:proton-transporting ATP synthase complex"/>
    <property type="evidence" value="ECO:0007669"/>
    <property type="project" value="UniProtKB-KW"/>
</dbReference>
<dbReference type="EMBL" id="CH478401">
    <property type="protein sequence ID" value="EAT33066.1"/>
    <property type="molecule type" value="Genomic_DNA"/>
</dbReference>
<dbReference type="AlphaFoldDB" id="Q16FP9"/>
<evidence type="ECO:0000256" key="10">
    <source>
        <dbReference type="SAM" id="Phobius"/>
    </source>
</evidence>
<evidence type="ECO:0000256" key="9">
    <source>
        <dbReference type="ARBA" id="ARBA00023310"/>
    </source>
</evidence>
<evidence type="ECO:0000256" key="8">
    <source>
        <dbReference type="ARBA" id="ARBA00023136"/>
    </source>
</evidence>
<keyword evidence="9" id="KW-0066">ATP synthesis</keyword>
<evidence type="ECO:0000256" key="7">
    <source>
        <dbReference type="ARBA" id="ARBA00023128"/>
    </source>
</evidence>
<accession>Q16FP9</accession>
<dbReference type="PANTHER" id="PTHR13080:SF20">
    <property type="entry name" value="ATP SYNTHASE SUBUNIT F, MITOCHONDRIAL-RELATED"/>
    <property type="match status" value="1"/>
</dbReference>
<evidence type="ECO:0000256" key="1">
    <source>
        <dbReference type="ARBA" id="ARBA00004325"/>
    </source>
</evidence>
<dbReference type="PhylomeDB" id="Q16FP9"/>
<dbReference type="OMA" id="PAEYNRA"/>
<dbReference type="VEuPathDB" id="VectorBase:AAEL010754"/>
<keyword evidence="8 10" id="KW-0472">Membrane</keyword>
<dbReference type="PANTHER" id="PTHR13080">
    <property type="entry name" value="ATP SYNTHASE F CHAIN, MITOCHONDRIAL-RELATED"/>
    <property type="match status" value="1"/>
</dbReference>
<organism evidence="11 12">
    <name type="scientific">Aedes aegypti</name>
    <name type="common">Yellowfever mosquito</name>
    <name type="synonym">Culex aegypti</name>
    <dbReference type="NCBI Taxonomy" id="7159"/>
    <lineage>
        <taxon>Eukaryota</taxon>
        <taxon>Metazoa</taxon>
        <taxon>Ecdysozoa</taxon>
        <taxon>Arthropoda</taxon>
        <taxon>Hexapoda</taxon>
        <taxon>Insecta</taxon>
        <taxon>Pterygota</taxon>
        <taxon>Neoptera</taxon>
        <taxon>Endopterygota</taxon>
        <taxon>Diptera</taxon>
        <taxon>Nematocera</taxon>
        <taxon>Culicoidea</taxon>
        <taxon>Culicidae</taxon>
        <taxon>Culicinae</taxon>
        <taxon>Aedini</taxon>
        <taxon>Aedes</taxon>
        <taxon>Stegomyia</taxon>
    </lineage>
</organism>
<reference evidence="11" key="3">
    <citation type="submission" date="2012-09" db="EMBL/GenBank/DDBJ databases">
        <authorList>
            <consortium name="VectorBase"/>
        </authorList>
    </citation>
    <scope>NUCLEOTIDE SEQUENCE</scope>
    <source>
        <strain evidence="11">Liverpool</strain>
    </source>
</reference>
<keyword evidence="4" id="KW-0138">CF(0)</keyword>
<evidence type="ECO:0000256" key="3">
    <source>
        <dbReference type="ARBA" id="ARBA00022448"/>
    </source>
</evidence>
<dbReference type="eggNOG" id="KOG4092">
    <property type="taxonomic scope" value="Eukaryota"/>
</dbReference>
<dbReference type="GO" id="GO:0042776">
    <property type="term" value="P:proton motive force-driven mitochondrial ATP synthesis"/>
    <property type="evidence" value="ECO:0007669"/>
    <property type="project" value="TreeGrafter"/>
</dbReference>